<evidence type="ECO:0000313" key="3">
    <source>
        <dbReference type="EMBL" id="SFM33448.1"/>
    </source>
</evidence>
<evidence type="ECO:0000256" key="1">
    <source>
        <dbReference type="ARBA" id="ARBA00008791"/>
    </source>
</evidence>
<dbReference type="Gene3D" id="3.40.50.12370">
    <property type="match status" value="1"/>
</dbReference>
<name>A0A1I4Q049_9GAMM</name>
<dbReference type="CDD" id="cd00293">
    <property type="entry name" value="USP-like"/>
    <property type="match status" value="2"/>
</dbReference>
<dbReference type="PRINTS" id="PR01438">
    <property type="entry name" value="UNVRSLSTRESS"/>
</dbReference>
<dbReference type="AlphaFoldDB" id="A0A1I4Q049"/>
<evidence type="ECO:0000313" key="4">
    <source>
        <dbReference type="Proteomes" id="UP000243629"/>
    </source>
</evidence>
<reference evidence="4" key="1">
    <citation type="submission" date="2016-10" db="EMBL/GenBank/DDBJ databases">
        <authorList>
            <person name="Varghese N."/>
            <person name="Submissions S."/>
        </authorList>
    </citation>
    <scope>NUCLEOTIDE SEQUENCE [LARGE SCALE GENOMIC DNA]</scope>
    <source>
        <strain evidence="4">DSM 24213</strain>
    </source>
</reference>
<dbReference type="STRING" id="1720063.SAMN05216217_103214"/>
<dbReference type="InterPro" id="IPR006015">
    <property type="entry name" value="Universal_stress_UspA"/>
</dbReference>
<gene>
    <name evidence="3" type="ORF">SAMN05216217_103214</name>
</gene>
<feature type="domain" description="UspA" evidence="2">
    <location>
        <begin position="214"/>
        <end position="291"/>
    </location>
</feature>
<dbReference type="RefSeq" id="WP_093473609.1">
    <property type="nucleotide sequence ID" value="NZ_FOUI01000003.1"/>
</dbReference>
<proteinExistence type="inferred from homology"/>
<dbReference type="Proteomes" id="UP000243629">
    <property type="component" value="Unassembled WGS sequence"/>
</dbReference>
<dbReference type="PANTHER" id="PTHR46268">
    <property type="entry name" value="STRESS RESPONSE PROTEIN NHAX"/>
    <property type="match status" value="1"/>
</dbReference>
<organism evidence="3 4">
    <name type="scientific">Halopseudomonas yangmingensis</name>
    <dbReference type="NCBI Taxonomy" id="1720063"/>
    <lineage>
        <taxon>Bacteria</taxon>
        <taxon>Pseudomonadati</taxon>
        <taxon>Pseudomonadota</taxon>
        <taxon>Gammaproteobacteria</taxon>
        <taxon>Pseudomonadales</taxon>
        <taxon>Pseudomonadaceae</taxon>
        <taxon>Halopseudomonas</taxon>
    </lineage>
</organism>
<accession>A0A1I4Q049</accession>
<dbReference type="EMBL" id="FOUI01000003">
    <property type="protein sequence ID" value="SFM33448.1"/>
    <property type="molecule type" value="Genomic_DNA"/>
</dbReference>
<protein>
    <submittedName>
        <fullName evidence="3">Universal stress protein family protein</fullName>
    </submittedName>
</protein>
<sequence length="291" mass="31891">MNTGTSTGTPGVIACIDASRSALAVCDYAAWCAQRLQSVLTLLHVLDHSSFPVPGDLSGNIGLGSRELLLQELAELDEKRARLMREQGRHLLDVAAERVRAQGIVEPLQRQRHGDLVESLQELESEMRLLVMGRQGEEGDSLGQHVGSHLESVVRTLHRPILVTTGEFSVPRRLMLAFDNGPSTRKGVEMLAVSPLFKGLPVHLLQVGADTGDARAALDEAAERLRRAGHDVHSEIRAGEVEATLLGYEQEHDIDLIVMGAYGHSRIRQFFVGSTTTNLLARTRKPLLLLR</sequence>
<evidence type="ECO:0000259" key="2">
    <source>
        <dbReference type="Pfam" id="PF00582"/>
    </source>
</evidence>
<dbReference type="PANTHER" id="PTHR46268:SF6">
    <property type="entry name" value="UNIVERSAL STRESS PROTEIN UP12"/>
    <property type="match status" value="1"/>
</dbReference>
<comment type="similarity">
    <text evidence="1">Belongs to the universal stress protein A family.</text>
</comment>
<keyword evidence="4" id="KW-1185">Reference proteome</keyword>
<dbReference type="Pfam" id="PF00582">
    <property type="entry name" value="Usp"/>
    <property type="match status" value="2"/>
</dbReference>
<dbReference type="InterPro" id="IPR006016">
    <property type="entry name" value="UspA"/>
</dbReference>
<dbReference type="SUPFAM" id="SSF52402">
    <property type="entry name" value="Adenine nucleotide alpha hydrolases-like"/>
    <property type="match status" value="2"/>
</dbReference>
<dbReference type="OrthoDB" id="9804721at2"/>
<feature type="domain" description="UspA" evidence="2">
    <location>
        <begin position="12"/>
        <end position="163"/>
    </location>
</feature>